<evidence type="ECO:0000256" key="8">
    <source>
        <dbReference type="SAM" id="Phobius"/>
    </source>
</evidence>
<dbReference type="AlphaFoldDB" id="A0AAN8VNG4"/>
<evidence type="ECO:0000256" key="4">
    <source>
        <dbReference type="ARBA" id="ARBA00022989"/>
    </source>
</evidence>
<dbReference type="GO" id="GO:0015979">
    <property type="term" value="P:photosynthesis"/>
    <property type="evidence" value="ECO:0007669"/>
    <property type="project" value="UniProtKB-KW"/>
</dbReference>
<evidence type="ECO:0000256" key="5">
    <source>
        <dbReference type="ARBA" id="ARBA00023078"/>
    </source>
</evidence>
<sequence>MSVTQLNLGPKPKAKRIFHIVLAAFGGESIIRMLNANKSKPTSQTFPAIPPSIAAPMAATIATMSMLNAKCMSPKIPNPSKPTNPTKPISLLPIKNLPKGLTCTSPLAGTALAGAIFSTLSSCDAAMAAQQLSDIAEGDNRGLALLLPIIPAIGWVLFNILQPALNQISRMRSARGFIIGLGLGGLAASSTHFMSPPSASASELAAIAEAASSDNRGTLLLIVVTPAILWVLYNILQPALNQINRMRSE</sequence>
<dbReference type="PANTHER" id="PTHR34790:SF1">
    <property type="entry name" value="PHOTOSYSTEM II CORE COMPLEX PROTEINS PSBY, CHLOROPLASTIC"/>
    <property type="match status" value="1"/>
</dbReference>
<dbReference type="GO" id="GO:0045454">
    <property type="term" value="P:cell redox homeostasis"/>
    <property type="evidence" value="ECO:0007669"/>
    <property type="project" value="TreeGrafter"/>
</dbReference>
<dbReference type="GO" id="GO:0030145">
    <property type="term" value="F:manganese ion binding"/>
    <property type="evidence" value="ECO:0007669"/>
    <property type="project" value="InterPro"/>
</dbReference>
<dbReference type="InterPro" id="IPR009388">
    <property type="entry name" value="PSII_PsbY"/>
</dbReference>
<feature type="transmembrane region" description="Helical" evidence="8">
    <location>
        <begin position="218"/>
        <end position="236"/>
    </location>
</feature>
<dbReference type="GO" id="GO:0009534">
    <property type="term" value="C:chloroplast thylakoid"/>
    <property type="evidence" value="ECO:0007669"/>
    <property type="project" value="TreeGrafter"/>
</dbReference>
<dbReference type="HAMAP" id="MF_00717">
    <property type="entry name" value="PSII_PsbY"/>
    <property type="match status" value="1"/>
</dbReference>
<proteinExistence type="inferred from homology"/>
<feature type="transmembrane region" description="Helical" evidence="8">
    <location>
        <begin position="142"/>
        <end position="161"/>
    </location>
</feature>
<comment type="caution">
    <text evidence="9">The sequence shown here is derived from an EMBL/GenBank/DDBJ whole genome shotgun (WGS) entry which is preliminary data.</text>
</comment>
<keyword evidence="6 8" id="KW-0472">Membrane</keyword>
<evidence type="ECO:0000256" key="2">
    <source>
        <dbReference type="ARBA" id="ARBA00022531"/>
    </source>
</evidence>
<dbReference type="Proteomes" id="UP001370490">
    <property type="component" value="Unassembled WGS sequence"/>
</dbReference>
<evidence type="ECO:0000313" key="9">
    <source>
        <dbReference type="EMBL" id="KAK6930913.1"/>
    </source>
</evidence>
<keyword evidence="2" id="KW-0602">Photosynthesis</keyword>
<keyword evidence="5" id="KW-0793">Thylakoid</keyword>
<protein>
    <submittedName>
        <fullName evidence="9">Photosystem II PsbY</fullName>
    </submittedName>
</protein>
<dbReference type="PANTHER" id="PTHR34790">
    <property type="entry name" value="PHOTOSYSTEM II CORE COMPLEX PROTEINS PSBY, CHLOROPLASTIC"/>
    <property type="match status" value="1"/>
</dbReference>
<organism evidence="9 10">
    <name type="scientific">Dillenia turbinata</name>
    <dbReference type="NCBI Taxonomy" id="194707"/>
    <lineage>
        <taxon>Eukaryota</taxon>
        <taxon>Viridiplantae</taxon>
        <taxon>Streptophyta</taxon>
        <taxon>Embryophyta</taxon>
        <taxon>Tracheophyta</taxon>
        <taxon>Spermatophyta</taxon>
        <taxon>Magnoliopsida</taxon>
        <taxon>eudicotyledons</taxon>
        <taxon>Gunneridae</taxon>
        <taxon>Pentapetalae</taxon>
        <taxon>Dilleniales</taxon>
        <taxon>Dilleniaceae</taxon>
        <taxon>Dillenia</taxon>
    </lineage>
</organism>
<feature type="transmembrane region" description="Helical" evidence="8">
    <location>
        <begin position="173"/>
        <end position="194"/>
    </location>
</feature>
<comment type="subcellular location">
    <subcellularLocation>
        <location evidence="1">Membrane</location>
    </subcellularLocation>
</comment>
<reference evidence="9 10" key="1">
    <citation type="submission" date="2023-12" db="EMBL/GenBank/DDBJ databases">
        <title>A high-quality genome assembly for Dillenia turbinata (Dilleniales).</title>
        <authorList>
            <person name="Chanderbali A."/>
        </authorList>
    </citation>
    <scope>NUCLEOTIDE SEQUENCE [LARGE SCALE GENOMIC DNA]</scope>
    <source>
        <strain evidence="9">LSX21</strain>
        <tissue evidence="9">Leaf</tissue>
    </source>
</reference>
<keyword evidence="3 8" id="KW-0812">Transmembrane</keyword>
<evidence type="ECO:0000256" key="1">
    <source>
        <dbReference type="ARBA" id="ARBA00004370"/>
    </source>
</evidence>
<keyword evidence="4 8" id="KW-1133">Transmembrane helix</keyword>
<dbReference type="EMBL" id="JBAMMX010000011">
    <property type="protein sequence ID" value="KAK6930913.1"/>
    <property type="molecule type" value="Genomic_DNA"/>
</dbReference>
<keyword evidence="7" id="KW-0604">Photosystem II</keyword>
<evidence type="ECO:0000256" key="7">
    <source>
        <dbReference type="ARBA" id="ARBA00023276"/>
    </source>
</evidence>
<name>A0AAN8VNG4_9MAGN</name>
<evidence type="ECO:0000256" key="6">
    <source>
        <dbReference type="ARBA" id="ARBA00023136"/>
    </source>
</evidence>
<evidence type="ECO:0000313" key="10">
    <source>
        <dbReference type="Proteomes" id="UP001370490"/>
    </source>
</evidence>
<dbReference type="GO" id="GO:0009523">
    <property type="term" value="C:photosystem II"/>
    <property type="evidence" value="ECO:0007669"/>
    <property type="project" value="UniProtKB-KW"/>
</dbReference>
<accession>A0AAN8VNG4</accession>
<keyword evidence="10" id="KW-1185">Reference proteome</keyword>
<dbReference type="InterPro" id="IPR038760">
    <property type="entry name" value="PsbY_plant"/>
</dbReference>
<evidence type="ECO:0000256" key="3">
    <source>
        <dbReference type="ARBA" id="ARBA00022692"/>
    </source>
</evidence>
<gene>
    <name evidence="9" type="ORF">RJ641_002706</name>
</gene>
<dbReference type="Pfam" id="PF06298">
    <property type="entry name" value="PsbY"/>
    <property type="match status" value="2"/>
</dbReference>